<dbReference type="EMBL" id="JAARRL010000003">
    <property type="protein sequence ID" value="MBC1499498.1"/>
    <property type="molecule type" value="Genomic_DNA"/>
</dbReference>
<proteinExistence type="predicted"/>
<evidence type="ECO:0000313" key="2">
    <source>
        <dbReference type="Proteomes" id="UP000564536"/>
    </source>
</evidence>
<comment type="caution">
    <text evidence="1">The sequence shown here is derived from an EMBL/GenBank/DDBJ whole genome shotgun (WGS) entry which is preliminary data.</text>
</comment>
<dbReference type="Proteomes" id="UP000564536">
    <property type="component" value="Unassembled WGS sequence"/>
</dbReference>
<gene>
    <name evidence="1" type="ORF">HB943_02705</name>
</gene>
<evidence type="ECO:0000313" key="1">
    <source>
        <dbReference type="EMBL" id="MBC1499498.1"/>
    </source>
</evidence>
<reference evidence="1 2" key="1">
    <citation type="submission" date="2020-03" db="EMBL/GenBank/DDBJ databases">
        <title>Soil Listeria distribution.</title>
        <authorList>
            <person name="Liao J."/>
            <person name="Wiedmann M."/>
        </authorList>
    </citation>
    <scope>NUCLEOTIDE SEQUENCE [LARGE SCALE GENOMIC DNA]</scope>
    <source>
        <strain evidence="1 2">FSL L7-1523</strain>
    </source>
</reference>
<dbReference type="RefSeq" id="WP_185424464.1">
    <property type="nucleotide sequence ID" value="NZ_JAARRL010000003.1"/>
</dbReference>
<dbReference type="AlphaFoldDB" id="A0A841Z2S1"/>
<name>A0A841Z2S1_9LIST</name>
<organism evidence="1 2">
    <name type="scientific">Listeria weihenstephanensis</name>
    <dbReference type="NCBI Taxonomy" id="1006155"/>
    <lineage>
        <taxon>Bacteria</taxon>
        <taxon>Bacillati</taxon>
        <taxon>Bacillota</taxon>
        <taxon>Bacilli</taxon>
        <taxon>Bacillales</taxon>
        <taxon>Listeriaceae</taxon>
        <taxon>Listeria</taxon>
    </lineage>
</organism>
<dbReference type="Pfam" id="PF18780">
    <property type="entry name" value="HNH_repeat"/>
    <property type="match status" value="2"/>
</dbReference>
<protein>
    <submittedName>
        <fullName evidence="1">Uncharacterized protein</fullName>
    </submittedName>
</protein>
<sequence length="175" mass="20759">MSDRVAVTKEQIIEELQQMVKVQGRVPRTSMYPNFERARRLFGSWPNALKAAGLENEQKRSYKEEFLTAEVQRFAQELGRPPISGPHEFPLYMSVMEYYDSWEDFLEHAGLRKYASEDEGAEVKEKLILDILQMEKIMRRFPTMSEFKDYRLVRYYFGSWKAFKAACEEKKMELS</sequence>
<accession>A0A841Z2S1</accession>
<dbReference type="InterPro" id="IPR041025">
    <property type="entry name" value="HNH_repeat"/>
</dbReference>